<comment type="similarity">
    <text evidence="2">Belongs to the plant LTP family.</text>
</comment>
<protein>
    <submittedName>
        <fullName evidence="9">Ethylene-responsive transcription factor 1</fullName>
    </submittedName>
</protein>
<dbReference type="Gene3D" id="3.30.730.10">
    <property type="entry name" value="AP2/ERF domain"/>
    <property type="match status" value="1"/>
</dbReference>
<evidence type="ECO:0000313" key="9">
    <source>
        <dbReference type="EMBL" id="KAL0397679.1"/>
    </source>
</evidence>
<organism evidence="9">
    <name type="scientific">Sesamum calycinum</name>
    <dbReference type="NCBI Taxonomy" id="2727403"/>
    <lineage>
        <taxon>Eukaryota</taxon>
        <taxon>Viridiplantae</taxon>
        <taxon>Streptophyta</taxon>
        <taxon>Embryophyta</taxon>
        <taxon>Tracheophyta</taxon>
        <taxon>Spermatophyta</taxon>
        <taxon>Magnoliopsida</taxon>
        <taxon>eudicotyledons</taxon>
        <taxon>Gunneridae</taxon>
        <taxon>Pentapetalae</taxon>
        <taxon>asterids</taxon>
        <taxon>lamiids</taxon>
        <taxon>Lamiales</taxon>
        <taxon>Pedaliaceae</taxon>
        <taxon>Sesamum</taxon>
    </lineage>
</organism>
<reference evidence="9" key="2">
    <citation type="journal article" date="2024" name="Plant">
        <title>Genomic evolution and insights into agronomic trait innovations of Sesamum species.</title>
        <authorList>
            <person name="Miao H."/>
            <person name="Wang L."/>
            <person name="Qu L."/>
            <person name="Liu H."/>
            <person name="Sun Y."/>
            <person name="Le M."/>
            <person name="Wang Q."/>
            <person name="Wei S."/>
            <person name="Zheng Y."/>
            <person name="Lin W."/>
            <person name="Duan Y."/>
            <person name="Cao H."/>
            <person name="Xiong S."/>
            <person name="Wang X."/>
            <person name="Wei L."/>
            <person name="Li C."/>
            <person name="Ma Q."/>
            <person name="Ju M."/>
            <person name="Zhao R."/>
            <person name="Li G."/>
            <person name="Mu C."/>
            <person name="Tian Q."/>
            <person name="Mei H."/>
            <person name="Zhang T."/>
            <person name="Gao T."/>
            <person name="Zhang H."/>
        </authorList>
    </citation>
    <scope>NUCLEOTIDE SEQUENCE</scope>
    <source>
        <strain evidence="9">KEN8</strain>
    </source>
</reference>
<dbReference type="GO" id="GO:0003700">
    <property type="term" value="F:DNA-binding transcription factor activity"/>
    <property type="evidence" value="ECO:0007669"/>
    <property type="project" value="InterPro"/>
</dbReference>
<dbReference type="CDD" id="cd01960">
    <property type="entry name" value="nsLTP1"/>
    <property type="match status" value="1"/>
</dbReference>
<evidence type="ECO:0000256" key="5">
    <source>
        <dbReference type="ARBA" id="ARBA00023125"/>
    </source>
</evidence>
<reference evidence="9" key="1">
    <citation type="submission" date="2020-06" db="EMBL/GenBank/DDBJ databases">
        <authorList>
            <person name="Li T."/>
            <person name="Hu X."/>
            <person name="Zhang T."/>
            <person name="Song X."/>
            <person name="Zhang H."/>
            <person name="Dai N."/>
            <person name="Sheng W."/>
            <person name="Hou X."/>
            <person name="Wei L."/>
        </authorList>
    </citation>
    <scope>NUCLEOTIDE SEQUENCE</scope>
    <source>
        <strain evidence="9">KEN8</strain>
        <tissue evidence="9">Leaf</tissue>
    </source>
</reference>
<dbReference type="InterPro" id="IPR001471">
    <property type="entry name" value="AP2/ERF_dom"/>
</dbReference>
<dbReference type="CDD" id="cd00018">
    <property type="entry name" value="AP2"/>
    <property type="match status" value="1"/>
</dbReference>
<keyword evidence="6" id="KW-0804">Transcription</keyword>
<evidence type="ECO:0000256" key="3">
    <source>
        <dbReference type="ARBA" id="ARBA00022821"/>
    </source>
</evidence>
<proteinExistence type="inferred from homology"/>
<dbReference type="PANTHER" id="PTHR31190">
    <property type="entry name" value="DNA-BINDING DOMAIN"/>
    <property type="match status" value="1"/>
</dbReference>
<dbReference type="GO" id="GO:0006952">
    <property type="term" value="P:defense response"/>
    <property type="evidence" value="ECO:0007669"/>
    <property type="project" value="UniProtKB-KW"/>
</dbReference>
<evidence type="ECO:0000256" key="4">
    <source>
        <dbReference type="ARBA" id="ARBA00023015"/>
    </source>
</evidence>
<dbReference type="GO" id="GO:0009873">
    <property type="term" value="P:ethylene-activated signaling pathway"/>
    <property type="evidence" value="ECO:0007669"/>
    <property type="project" value="InterPro"/>
</dbReference>
<dbReference type="Pfam" id="PF00847">
    <property type="entry name" value="AP2"/>
    <property type="match status" value="1"/>
</dbReference>
<evidence type="ECO:0000256" key="2">
    <source>
        <dbReference type="ARBA" id="ARBA00009748"/>
    </source>
</evidence>
<keyword evidence="3" id="KW-0611">Plant defense</keyword>
<dbReference type="InterPro" id="IPR036312">
    <property type="entry name" value="Bifun_inhib/LTP/seed_sf"/>
</dbReference>
<evidence type="ECO:0000259" key="8">
    <source>
        <dbReference type="PROSITE" id="PS51032"/>
    </source>
</evidence>
<dbReference type="SUPFAM" id="SSF47699">
    <property type="entry name" value="Bifunctional inhibitor/lipid-transfer protein/seed storage 2S albumin"/>
    <property type="match status" value="1"/>
</dbReference>
<dbReference type="GO" id="GO:0006869">
    <property type="term" value="P:lipid transport"/>
    <property type="evidence" value="ECO:0007669"/>
    <property type="project" value="InterPro"/>
</dbReference>
<dbReference type="SMART" id="SM00380">
    <property type="entry name" value="AP2"/>
    <property type="match status" value="1"/>
</dbReference>
<dbReference type="AlphaFoldDB" id="A0AAW2SZB7"/>
<dbReference type="FunFam" id="3.30.730.10:FF:000001">
    <property type="entry name" value="Ethylene-responsive transcription factor 2"/>
    <property type="match status" value="1"/>
</dbReference>
<dbReference type="GO" id="GO:0003677">
    <property type="term" value="F:DNA binding"/>
    <property type="evidence" value="ECO:0007669"/>
    <property type="project" value="UniProtKB-KW"/>
</dbReference>
<feature type="domain" description="AP2/ERF" evidence="8">
    <location>
        <begin position="83"/>
        <end position="141"/>
    </location>
</feature>
<dbReference type="GO" id="GO:0005634">
    <property type="term" value="C:nucleus"/>
    <property type="evidence" value="ECO:0007669"/>
    <property type="project" value="UniProtKB-SubCell"/>
</dbReference>
<name>A0AAW2SZB7_9LAMI</name>
<evidence type="ECO:0000256" key="1">
    <source>
        <dbReference type="ARBA" id="ARBA00004123"/>
    </source>
</evidence>
<dbReference type="PANTHER" id="PTHR31190:SF287">
    <property type="entry name" value="DEVELOPMENT RELATED ERF PROTEIN"/>
    <property type="match status" value="1"/>
</dbReference>
<sequence length="267" mass="29815">MEAENMPEFDVGLFQSLQNFLLSDSDFSLDFLWDNATPVLDDSESSKSEVVEELLCGGNSHGGEVVETPQPRSVKAPAVEWRRYRGVRRRPWGKFAAEIRDPAKKGSRMWLGTYETPEEAALAYDRAAFKLRGSRARVNFPHLIGSGAPEPIRVTKRRHVMSADQPTTGGAARTGRYLRPGRRCFGALHQLPHRTRRRQPISGLLFWQAVKDMALTTLDKRACCSCVKAAANRYPDLKDAVAQSLPTKCGVQMDIPVSRTVDCDTTH</sequence>
<keyword evidence="4" id="KW-0805">Transcription regulation</keyword>
<dbReference type="InterPro" id="IPR016177">
    <property type="entry name" value="DNA-bd_dom_sf"/>
</dbReference>
<evidence type="ECO:0000256" key="7">
    <source>
        <dbReference type="ARBA" id="ARBA00023242"/>
    </source>
</evidence>
<comment type="subcellular location">
    <subcellularLocation>
        <location evidence="1">Nucleus</location>
    </subcellularLocation>
</comment>
<gene>
    <name evidence="9" type="ORF">Scaly_0216300</name>
</gene>
<keyword evidence="5" id="KW-0238">DNA-binding</keyword>
<dbReference type="InterPro" id="IPR036955">
    <property type="entry name" value="AP2/ERF_dom_sf"/>
</dbReference>
<evidence type="ECO:0000256" key="6">
    <source>
        <dbReference type="ARBA" id="ARBA00023163"/>
    </source>
</evidence>
<dbReference type="SUPFAM" id="SSF54171">
    <property type="entry name" value="DNA-binding domain"/>
    <property type="match status" value="1"/>
</dbReference>
<dbReference type="PROSITE" id="PS51032">
    <property type="entry name" value="AP2_ERF"/>
    <property type="match status" value="1"/>
</dbReference>
<dbReference type="PRINTS" id="PR00367">
    <property type="entry name" value="ETHRSPELEMNT"/>
</dbReference>
<keyword evidence="7" id="KW-0539">Nucleus</keyword>
<comment type="caution">
    <text evidence="9">The sequence shown here is derived from an EMBL/GenBank/DDBJ whole genome shotgun (WGS) entry which is preliminary data.</text>
</comment>
<dbReference type="InterPro" id="IPR044808">
    <property type="entry name" value="ERF_plant"/>
</dbReference>
<dbReference type="EMBL" id="JACGWM010000001">
    <property type="protein sequence ID" value="KAL0397679.1"/>
    <property type="molecule type" value="Genomic_DNA"/>
</dbReference>
<dbReference type="GO" id="GO:0008289">
    <property type="term" value="F:lipid binding"/>
    <property type="evidence" value="ECO:0007669"/>
    <property type="project" value="InterPro"/>
</dbReference>
<accession>A0AAW2SZB7</accession>
<dbReference type="PRINTS" id="PR00382">
    <property type="entry name" value="LIPIDTRNSFER"/>
</dbReference>
<dbReference type="Gene3D" id="1.10.110.10">
    <property type="entry name" value="Plant lipid-transfer and hydrophobic proteins"/>
    <property type="match status" value="1"/>
</dbReference>
<dbReference type="InterPro" id="IPR000528">
    <property type="entry name" value="Plant_nsLTP"/>
</dbReference>